<organism evidence="2 3">
    <name type="scientific">Phaeobacter inhibens</name>
    <dbReference type="NCBI Taxonomy" id="221822"/>
    <lineage>
        <taxon>Bacteria</taxon>
        <taxon>Pseudomonadati</taxon>
        <taxon>Pseudomonadota</taxon>
        <taxon>Alphaproteobacteria</taxon>
        <taxon>Rhodobacterales</taxon>
        <taxon>Roseobacteraceae</taxon>
        <taxon>Phaeobacter</taxon>
    </lineage>
</organism>
<dbReference type="SUPFAM" id="SSF51206">
    <property type="entry name" value="cAMP-binding domain-like"/>
    <property type="match status" value="1"/>
</dbReference>
<evidence type="ECO:0000313" key="2">
    <source>
        <dbReference type="EMBL" id="AUR01871.1"/>
    </source>
</evidence>
<feature type="domain" description="Cyclic nucleotide-binding" evidence="1">
    <location>
        <begin position="28"/>
        <end position="103"/>
    </location>
</feature>
<dbReference type="InterPro" id="IPR018490">
    <property type="entry name" value="cNMP-bd_dom_sf"/>
</dbReference>
<dbReference type="GO" id="GO:0005829">
    <property type="term" value="C:cytosol"/>
    <property type="evidence" value="ECO:0007669"/>
    <property type="project" value="TreeGrafter"/>
</dbReference>
<dbReference type="PROSITE" id="PS50042">
    <property type="entry name" value="CNMP_BINDING_3"/>
    <property type="match status" value="1"/>
</dbReference>
<dbReference type="SUPFAM" id="SSF46785">
    <property type="entry name" value="Winged helix' DNA-binding domain"/>
    <property type="match status" value="1"/>
</dbReference>
<dbReference type="PANTHER" id="PTHR24567:SF74">
    <property type="entry name" value="HTH-TYPE TRANSCRIPTIONAL REGULATOR ARCR"/>
    <property type="match status" value="1"/>
</dbReference>
<gene>
    <name evidence="2" type="ORF">PhaeoP88_04559</name>
</gene>
<reference evidence="2 3" key="1">
    <citation type="journal article" date="2017" name="Front. Microbiol.">
        <title>Phaeobacter piscinae sp. nov., a species of the Roseobacter group and potential aquaculture probiont.</title>
        <authorList>
            <person name="Sonnenschein E.C."/>
            <person name="Phippen C.B.W."/>
            <person name="Nielsen K.F."/>
            <person name="Mateiu R.V."/>
            <person name="Melchiorsen J."/>
            <person name="Gram L."/>
            <person name="Overmann J."/>
            <person name="Freese H.M."/>
        </authorList>
    </citation>
    <scope>NUCLEOTIDE SEQUENCE [LARGE SCALE GENOMIC DNA]</scope>
    <source>
        <strain evidence="2 3">P88</strain>
        <plasmid evidence="3">pp88_f</plasmid>
    </source>
</reference>
<dbReference type="EMBL" id="CP010731">
    <property type="protein sequence ID" value="AUR01871.1"/>
    <property type="molecule type" value="Genomic_DNA"/>
</dbReference>
<dbReference type="Proteomes" id="UP000236447">
    <property type="component" value="Plasmid pP88_f"/>
</dbReference>
<dbReference type="Pfam" id="PF00027">
    <property type="entry name" value="cNMP_binding"/>
    <property type="match status" value="1"/>
</dbReference>
<dbReference type="GO" id="GO:0003700">
    <property type="term" value="F:DNA-binding transcription factor activity"/>
    <property type="evidence" value="ECO:0007669"/>
    <property type="project" value="TreeGrafter"/>
</dbReference>
<dbReference type="InterPro" id="IPR036388">
    <property type="entry name" value="WH-like_DNA-bd_sf"/>
</dbReference>
<geneLocation type="plasmid" evidence="3">
    <name>pp88_f</name>
</geneLocation>
<accession>A0A2I7HSA8</accession>
<dbReference type="Gene3D" id="2.60.120.10">
    <property type="entry name" value="Jelly Rolls"/>
    <property type="match status" value="1"/>
</dbReference>
<protein>
    <submittedName>
        <fullName evidence="2">Putative transcriptional regulator</fullName>
    </submittedName>
</protein>
<dbReference type="PANTHER" id="PTHR24567">
    <property type="entry name" value="CRP FAMILY TRANSCRIPTIONAL REGULATORY PROTEIN"/>
    <property type="match status" value="1"/>
</dbReference>
<dbReference type="CDD" id="cd00038">
    <property type="entry name" value="CAP_ED"/>
    <property type="match status" value="1"/>
</dbReference>
<dbReference type="InterPro" id="IPR050397">
    <property type="entry name" value="Env_Response_Regulators"/>
</dbReference>
<evidence type="ECO:0000313" key="3">
    <source>
        <dbReference type="Proteomes" id="UP000236447"/>
    </source>
</evidence>
<dbReference type="InterPro" id="IPR036390">
    <property type="entry name" value="WH_DNA-bd_sf"/>
</dbReference>
<dbReference type="InterPro" id="IPR014710">
    <property type="entry name" value="RmlC-like_jellyroll"/>
</dbReference>
<dbReference type="AlphaFoldDB" id="A0A2I7HSA8"/>
<proteinExistence type="predicted"/>
<evidence type="ECO:0000259" key="1">
    <source>
        <dbReference type="PROSITE" id="PS50042"/>
    </source>
</evidence>
<dbReference type="SMART" id="SM00100">
    <property type="entry name" value="cNMP"/>
    <property type="match status" value="1"/>
</dbReference>
<name>A0A2I7HSA8_9RHOB</name>
<sequence length="210" mass="22843">MKNLTSDRWLDQCLPQTQAALLAQGRSRRYGKGEGIHQIGDPATELFFIRSGAVRFGAVNKEGKALIVRDLTAGHWFGFIGCYGSGIRPNDASALTDTVLVHVPLSAVEVAGKADPLLWRAVSGVLAGYVGHFYKTYENAVFLPLEQRLRVALAQLCKWQATTTLSISQSELAALLGVTKEAVGVNLNLLKADGQVDLGYRSVRCLWLET</sequence>
<keyword evidence="2" id="KW-0614">Plasmid</keyword>
<dbReference type="InterPro" id="IPR000595">
    <property type="entry name" value="cNMP-bd_dom"/>
</dbReference>
<dbReference type="Gene3D" id="1.10.10.10">
    <property type="entry name" value="Winged helix-like DNA-binding domain superfamily/Winged helix DNA-binding domain"/>
    <property type="match status" value="1"/>
</dbReference>
<reference evidence="2 3" key="2">
    <citation type="journal article" date="2017" name="Genome Biol. Evol.">
        <title>Trajectories and Drivers of Genome Evolution in Surface-Associated Marine Phaeobacter.</title>
        <authorList>
            <person name="Freese H.M."/>
            <person name="Sikorski J."/>
            <person name="Bunk B."/>
            <person name="Scheuner C."/>
            <person name="Meier-Kolthoff J.P."/>
            <person name="Sproer C."/>
            <person name="Gram L."/>
            <person name="Overmann J."/>
        </authorList>
    </citation>
    <scope>NUCLEOTIDE SEQUENCE [LARGE SCALE GENOMIC DNA]</scope>
    <source>
        <strain evidence="2 3">P88</strain>
        <plasmid evidence="3">pp88_f</plasmid>
    </source>
</reference>
<dbReference type="RefSeq" id="WP_102860006.1">
    <property type="nucleotide sequence ID" value="NZ_CP010632.1"/>
</dbReference>